<sequence>MKFSLSSHLLLLGAAVKYTTGQNENVLRKVHTGRRLQVLDEESCIAVVVEVQYSKDDLDSQESEASLACVMSNGFSYKVPFADDEYIRENFIEGEFTSGQTELILGGNVMFDVDTSEIMVLSAGQTQLRAVNTNRRKLVTTTGVKSLLVVRVIASNKSTTANENQLSDSIFGTNGDQVNLKSQFSACSNGMLTFNPAVGEGILNGVTQVTVRSSTNQGDARMNNEITANLNSAFGVSSPAQIADHIMYCLPKGTMKGIAYAYFNSYLSVFDDDWCTYPSVGLHELGHNLNLRHSGEVGDPYGDQSGMMGYSYAEDENPRMCFNAAKSWKLGWYSDRTRTLDKWNANVYSGELAGITANPGWATGPPMLLKLDVSSGDDFYLSYNNKESFNSGTKAGANEIRIVQDSNSGSTLQASLKVDQSWTSSKVFGGDSVIVSRYSGPDPSSAYVYVCIGACDQIDPPVSPPVPAPSPKSPAPSNCVDSQLKFLVNKRLRSCNWVKQNNTANRCSKNGGFAATHCPVACGQTVPRGCIDATKRFALQENGALKSCAWVAKTSTQKRCRISGVADTCPVTCKDF</sequence>
<reference evidence="3" key="1">
    <citation type="submission" date="2021-01" db="EMBL/GenBank/DDBJ databases">
        <authorList>
            <person name="Corre E."/>
            <person name="Pelletier E."/>
            <person name="Niang G."/>
            <person name="Scheremetjew M."/>
            <person name="Finn R."/>
            <person name="Kale V."/>
            <person name="Holt S."/>
            <person name="Cochrane G."/>
            <person name="Meng A."/>
            <person name="Brown T."/>
            <person name="Cohen L."/>
        </authorList>
    </citation>
    <scope>NUCLEOTIDE SEQUENCE</scope>
    <source>
        <strain evidence="3">MM31A-1</strain>
    </source>
</reference>
<name>A0A7S3VB45_9STRA</name>
<feature type="chain" id="PRO_5031135320" description="Peptidase M11 gametolysin domain-containing protein" evidence="1">
    <location>
        <begin position="22"/>
        <end position="576"/>
    </location>
</feature>
<dbReference type="AlphaFoldDB" id="A0A7S3VB45"/>
<evidence type="ECO:0000256" key="1">
    <source>
        <dbReference type="SAM" id="SignalP"/>
    </source>
</evidence>
<organism evidence="3">
    <name type="scientific">Chaetoceros debilis</name>
    <dbReference type="NCBI Taxonomy" id="122233"/>
    <lineage>
        <taxon>Eukaryota</taxon>
        <taxon>Sar</taxon>
        <taxon>Stramenopiles</taxon>
        <taxon>Ochrophyta</taxon>
        <taxon>Bacillariophyta</taxon>
        <taxon>Coscinodiscophyceae</taxon>
        <taxon>Chaetocerotophycidae</taxon>
        <taxon>Chaetocerotales</taxon>
        <taxon>Chaetocerotaceae</taxon>
        <taxon>Chaetoceros</taxon>
    </lineage>
</organism>
<keyword evidence="1" id="KW-0732">Signal</keyword>
<dbReference type="InterPro" id="IPR008752">
    <property type="entry name" value="Peptidase_M11"/>
</dbReference>
<proteinExistence type="predicted"/>
<evidence type="ECO:0000313" key="3">
    <source>
        <dbReference type="EMBL" id="CAE0469369.1"/>
    </source>
</evidence>
<dbReference type="SUPFAM" id="SSF55486">
    <property type="entry name" value="Metalloproteases ('zincins'), catalytic domain"/>
    <property type="match status" value="1"/>
</dbReference>
<dbReference type="EMBL" id="HBIO01018522">
    <property type="protein sequence ID" value="CAE0469369.1"/>
    <property type="molecule type" value="Transcribed_RNA"/>
</dbReference>
<evidence type="ECO:0000259" key="2">
    <source>
        <dbReference type="Pfam" id="PF05548"/>
    </source>
</evidence>
<gene>
    <name evidence="3" type="ORF">CDEB00056_LOCUS14222</name>
</gene>
<protein>
    <recommendedName>
        <fullName evidence="2">Peptidase M11 gametolysin domain-containing protein</fullName>
    </recommendedName>
</protein>
<feature type="signal peptide" evidence="1">
    <location>
        <begin position="1"/>
        <end position="21"/>
    </location>
</feature>
<dbReference type="Pfam" id="PF05548">
    <property type="entry name" value="Peptidase_M11"/>
    <property type="match status" value="1"/>
</dbReference>
<accession>A0A7S3VB45</accession>
<feature type="domain" description="Peptidase M11 gametolysin" evidence="2">
    <location>
        <begin position="158"/>
        <end position="335"/>
    </location>
</feature>